<reference evidence="2 3" key="1">
    <citation type="submission" date="2024-12" db="EMBL/GenBank/DDBJ databases">
        <authorList>
            <person name="Hu S."/>
        </authorList>
    </citation>
    <scope>NUCLEOTIDE SEQUENCE [LARGE SCALE GENOMIC DNA]</scope>
    <source>
        <strain evidence="2 3">THG-T11</strain>
    </source>
</reference>
<keyword evidence="3" id="KW-1185">Reference proteome</keyword>
<dbReference type="SUPFAM" id="SSF52172">
    <property type="entry name" value="CheY-like"/>
    <property type="match status" value="1"/>
</dbReference>
<comment type="caution">
    <text evidence="2">The sequence shown here is derived from an EMBL/GenBank/DDBJ whole genome shotgun (WGS) entry which is preliminary data.</text>
</comment>
<dbReference type="InterPro" id="IPR011006">
    <property type="entry name" value="CheY-like_superfamily"/>
</dbReference>
<proteinExistence type="predicted"/>
<feature type="domain" description="HTH luxR-type" evidence="1">
    <location>
        <begin position="152"/>
        <end position="209"/>
    </location>
</feature>
<dbReference type="PANTHER" id="PTHR45566">
    <property type="entry name" value="HTH-TYPE TRANSCRIPTIONAL REGULATOR YHJB-RELATED"/>
    <property type="match status" value="1"/>
</dbReference>
<dbReference type="PANTHER" id="PTHR45566:SF2">
    <property type="entry name" value="NARL SUBFAMILY"/>
    <property type="match status" value="1"/>
</dbReference>
<dbReference type="Proteomes" id="UP001517247">
    <property type="component" value="Unassembled WGS sequence"/>
</dbReference>
<organism evidence="2 3">
    <name type="scientific">Pedobacter ureilyticus</name>
    <dbReference type="NCBI Taxonomy" id="1393051"/>
    <lineage>
        <taxon>Bacteria</taxon>
        <taxon>Pseudomonadati</taxon>
        <taxon>Bacteroidota</taxon>
        <taxon>Sphingobacteriia</taxon>
        <taxon>Sphingobacteriales</taxon>
        <taxon>Sphingobacteriaceae</taxon>
        <taxon>Pedobacter</taxon>
    </lineage>
</organism>
<dbReference type="InterPro" id="IPR051015">
    <property type="entry name" value="EvgA-like"/>
</dbReference>
<dbReference type="RefSeq" id="WP_138721461.1">
    <property type="nucleotide sequence ID" value="NZ_SSHJ02000001.1"/>
</dbReference>
<dbReference type="InterPro" id="IPR016032">
    <property type="entry name" value="Sig_transdc_resp-reg_C-effctor"/>
</dbReference>
<accession>A0ABW9J183</accession>
<dbReference type="SUPFAM" id="SSF46894">
    <property type="entry name" value="C-terminal effector domain of the bipartite response regulators"/>
    <property type="match status" value="1"/>
</dbReference>
<gene>
    <name evidence="2" type="ORF">E6A44_001825</name>
</gene>
<dbReference type="InterPro" id="IPR000792">
    <property type="entry name" value="Tscrpt_reg_LuxR_C"/>
</dbReference>
<evidence type="ECO:0000259" key="1">
    <source>
        <dbReference type="SMART" id="SM00421"/>
    </source>
</evidence>
<name>A0ABW9J183_9SPHI</name>
<dbReference type="SMART" id="SM00421">
    <property type="entry name" value="HTH_LUXR"/>
    <property type="match status" value="1"/>
</dbReference>
<dbReference type="Gene3D" id="3.40.50.2300">
    <property type="match status" value="1"/>
</dbReference>
<evidence type="ECO:0000313" key="3">
    <source>
        <dbReference type="Proteomes" id="UP001517247"/>
    </source>
</evidence>
<sequence length="216" mass="24088">MKNILLFDSDPIFRSNIASSIGADSQWTILGDGVDVLDLDGYLSGQSVDVLFIGLELPWTVRVELVDRTRSISPATRIVWLVRVHGDGSFAVPRFVDGIDAYLLRDVKPVELLFCLHLLSDGGRYLSNELYLLIMADKLRHSPFPQTFSTQHTAFSQHEVQLLQLVARGMSEVGIGRQLSMSLPAVKRHFELLFARTGTVNYASLIRFALQNGIVS</sequence>
<dbReference type="EMBL" id="SSHJ02000001">
    <property type="protein sequence ID" value="MFN0254293.1"/>
    <property type="molecule type" value="Genomic_DNA"/>
</dbReference>
<protein>
    <recommendedName>
        <fullName evidence="1">HTH luxR-type domain-containing protein</fullName>
    </recommendedName>
</protein>
<evidence type="ECO:0000313" key="2">
    <source>
        <dbReference type="EMBL" id="MFN0254293.1"/>
    </source>
</evidence>